<dbReference type="PANTHER" id="PTHR43757">
    <property type="entry name" value="AMINOMETHYLTRANSFERASE"/>
    <property type="match status" value="1"/>
</dbReference>
<dbReference type="Pfam" id="PF01571">
    <property type="entry name" value="GCV_T"/>
    <property type="match status" value="1"/>
</dbReference>
<dbReference type="EC" id="2.1.2.10" evidence="2 7"/>
<protein>
    <recommendedName>
        <fullName evidence="2 7">Aminomethyltransferase</fullName>
        <ecNumber evidence="2 7">2.1.2.10</ecNumber>
    </recommendedName>
    <alternativeName>
        <fullName evidence="5 7">Glycine cleavage system T protein</fullName>
    </alternativeName>
</protein>
<dbReference type="Pfam" id="PF08669">
    <property type="entry name" value="GCV_T_C"/>
    <property type="match status" value="1"/>
</dbReference>
<evidence type="ECO:0000256" key="3">
    <source>
        <dbReference type="ARBA" id="ARBA00022576"/>
    </source>
</evidence>
<dbReference type="GO" id="GO:0004047">
    <property type="term" value="F:aminomethyltransferase activity"/>
    <property type="evidence" value="ECO:0007669"/>
    <property type="project" value="UniProtKB-UniRule"/>
</dbReference>
<comment type="function">
    <text evidence="7">The glycine cleavage system catalyzes the degradation of glycine.</text>
</comment>
<dbReference type="Gene3D" id="3.30.1360.120">
    <property type="entry name" value="Probable tRNA modification gtpase trme, domain 1"/>
    <property type="match status" value="1"/>
</dbReference>
<accession>A0A0S4M0T7</accession>
<gene>
    <name evidence="7 11" type="primary">gcvT</name>
    <name evidence="11" type="ORF">Ark11_0013</name>
</gene>
<keyword evidence="3 7" id="KW-0032">Aminotransferase</keyword>
<proteinExistence type="inferred from homology"/>
<evidence type="ECO:0000313" key="11">
    <source>
        <dbReference type="EMBL" id="CUT16875.1"/>
    </source>
</evidence>
<dbReference type="InterPro" id="IPR006222">
    <property type="entry name" value="GCVT_N"/>
</dbReference>
<dbReference type="InterPro" id="IPR013977">
    <property type="entry name" value="GcvT_C"/>
</dbReference>
<dbReference type="Gene3D" id="2.40.30.110">
    <property type="entry name" value="Aminomethyltransferase beta-barrel domains"/>
    <property type="match status" value="1"/>
</dbReference>
<evidence type="ECO:0000256" key="2">
    <source>
        <dbReference type="ARBA" id="ARBA00012616"/>
    </source>
</evidence>
<name>A0A0S4M0T7_9BURK</name>
<dbReference type="NCBIfam" id="NF001567">
    <property type="entry name" value="PRK00389.1"/>
    <property type="match status" value="1"/>
</dbReference>
<dbReference type="HAMAP" id="MF_00259">
    <property type="entry name" value="GcvT"/>
    <property type="match status" value="1"/>
</dbReference>
<feature type="binding site" evidence="8">
    <location>
        <position position="204"/>
    </location>
    <ligand>
        <name>substrate</name>
    </ligand>
</feature>
<dbReference type="STRING" id="1561003.Ark11_0013"/>
<evidence type="ECO:0000259" key="9">
    <source>
        <dbReference type="Pfam" id="PF01571"/>
    </source>
</evidence>
<dbReference type="GO" id="GO:0005960">
    <property type="term" value="C:glycine cleavage complex"/>
    <property type="evidence" value="ECO:0007669"/>
    <property type="project" value="InterPro"/>
</dbReference>
<keyword evidence="11" id="KW-0489">Methyltransferase</keyword>
<dbReference type="FunFam" id="4.10.1250.10:FF:000001">
    <property type="entry name" value="Aminomethyltransferase"/>
    <property type="match status" value="1"/>
</dbReference>
<evidence type="ECO:0000256" key="8">
    <source>
        <dbReference type="PIRSR" id="PIRSR006487-1"/>
    </source>
</evidence>
<reference evidence="12" key="1">
    <citation type="submission" date="2015-11" db="EMBL/GenBank/DDBJ databases">
        <authorList>
            <person name="Seth-Smith H.M.B."/>
        </authorList>
    </citation>
    <scope>NUCLEOTIDE SEQUENCE [LARGE SCALE GENOMIC DNA]</scope>
    <source>
        <strain evidence="12">2013Ark11</strain>
    </source>
</reference>
<sequence length="374" mass="41219">MDKTALKRTILFSSHQAINARFAPFSGWDMPLNYGSQIEEHHAVRNRVGIFDVSHMCCIDVKGRDAEIFTRHVFSNDISTINGYGKAMYGCLLNDSGGIIDDLIVYKLSPNWMRMVVNAAGRKTDIEWLTKQKECSGYEFELIPADDLAILSLQGPESLSIIPRMRNKFLRDNGSSLAPFSCALDEDEQLFIARTGYTGEDGFEIIVPNHLAVSLWDELLSQGASPCGLGARDTLRMESGLNLYGNEMDTTITPGECGIGWTVNLKDQKRNFVGKDALEKHKPRFKRLGVVLLSPGVLRQGQEFAVKNGANSKGDGILTSGGFSPTINRGIGIARVSKNLKPDQLAEIVIRNKPVEAKLCSLPFVRQGKILVAV</sequence>
<dbReference type="OrthoDB" id="9774591at2"/>
<dbReference type="GO" id="GO:0008483">
    <property type="term" value="F:transaminase activity"/>
    <property type="evidence" value="ECO:0007669"/>
    <property type="project" value="UniProtKB-KW"/>
</dbReference>
<dbReference type="SUPFAM" id="SSF103025">
    <property type="entry name" value="Folate-binding domain"/>
    <property type="match status" value="1"/>
</dbReference>
<evidence type="ECO:0000256" key="4">
    <source>
        <dbReference type="ARBA" id="ARBA00022679"/>
    </source>
</evidence>
<dbReference type="Gene3D" id="4.10.1250.10">
    <property type="entry name" value="Aminomethyltransferase fragment"/>
    <property type="match status" value="1"/>
</dbReference>
<keyword evidence="12" id="KW-1185">Reference proteome</keyword>
<dbReference type="SUPFAM" id="SSF101790">
    <property type="entry name" value="Aminomethyltransferase beta-barrel domain"/>
    <property type="match status" value="1"/>
</dbReference>
<comment type="subunit">
    <text evidence="7">The glycine cleavage system is composed of four proteins: P, T, L and H.</text>
</comment>
<evidence type="ECO:0000256" key="7">
    <source>
        <dbReference type="HAMAP-Rule" id="MF_00259"/>
    </source>
</evidence>
<evidence type="ECO:0000256" key="6">
    <source>
        <dbReference type="ARBA" id="ARBA00047665"/>
    </source>
</evidence>
<dbReference type="Gene3D" id="3.30.70.1400">
    <property type="entry name" value="Aminomethyltransferase beta-barrel domains"/>
    <property type="match status" value="1"/>
</dbReference>
<dbReference type="PANTHER" id="PTHR43757:SF2">
    <property type="entry name" value="AMINOMETHYLTRANSFERASE, MITOCHONDRIAL"/>
    <property type="match status" value="1"/>
</dbReference>
<dbReference type="EMBL" id="LN906597">
    <property type="protein sequence ID" value="CUT16875.1"/>
    <property type="molecule type" value="Genomic_DNA"/>
</dbReference>
<dbReference type="Proteomes" id="UP000198651">
    <property type="component" value="Chromosome I"/>
</dbReference>
<evidence type="ECO:0000256" key="1">
    <source>
        <dbReference type="ARBA" id="ARBA00008609"/>
    </source>
</evidence>
<dbReference type="PIRSF" id="PIRSF006487">
    <property type="entry name" value="GcvT"/>
    <property type="match status" value="1"/>
</dbReference>
<keyword evidence="4 7" id="KW-0808">Transferase</keyword>
<dbReference type="GO" id="GO:0019464">
    <property type="term" value="P:glycine decarboxylation via glycine cleavage system"/>
    <property type="evidence" value="ECO:0007669"/>
    <property type="project" value="UniProtKB-UniRule"/>
</dbReference>
<dbReference type="InterPro" id="IPR027266">
    <property type="entry name" value="TrmE/GcvT-like"/>
</dbReference>
<dbReference type="GO" id="GO:0032259">
    <property type="term" value="P:methylation"/>
    <property type="evidence" value="ECO:0007669"/>
    <property type="project" value="UniProtKB-KW"/>
</dbReference>
<evidence type="ECO:0000256" key="5">
    <source>
        <dbReference type="ARBA" id="ARBA00031395"/>
    </source>
</evidence>
<dbReference type="RefSeq" id="WP_157722183.1">
    <property type="nucleotide sequence ID" value="NZ_LN906597.1"/>
</dbReference>
<dbReference type="GO" id="GO:0008168">
    <property type="term" value="F:methyltransferase activity"/>
    <property type="evidence" value="ECO:0007669"/>
    <property type="project" value="UniProtKB-KW"/>
</dbReference>
<dbReference type="NCBIfam" id="TIGR00528">
    <property type="entry name" value="gcvT"/>
    <property type="match status" value="1"/>
</dbReference>
<dbReference type="InterPro" id="IPR006223">
    <property type="entry name" value="GcvT"/>
</dbReference>
<dbReference type="InterPro" id="IPR022903">
    <property type="entry name" value="GcvT_bac"/>
</dbReference>
<feature type="domain" description="Aminomethyltransferase C-terminal" evidence="10">
    <location>
        <begin position="290"/>
        <end position="365"/>
    </location>
</feature>
<dbReference type="GO" id="GO:0005829">
    <property type="term" value="C:cytosol"/>
    <property type="evidence" value="ECO:0007669"/>
    <property type="project" value="TreeGrafter"/>
</dbReference>
<evidence type="ECO:0000259" key="10">
    <source>
        <dbReference type="Pfam" id="PF08669"/>
    </source>
</evidence>
<organism evidence="11 12">
    <name type="scientific">Candidatus Ichthyocystis hellenicum</name>
    <dbReference type="NCBI Taxonomy" id="1561003"/>
    <lineage>
        <taxon>Bacteria</taxon>
        <taxon>Pseudomonadati</taxon>
        <taxon>Pseudomonadota</taxon>
        <taxon>Betaproteobacteria</taxon>
        <taxon>Burkholderiales</taxon>
        <taxon>Candidatus Ichthyocystis</taxon>
    </lineage>
</organism>
<evidence type="ECO:0000313" key="12">
    <source>
        <dbReference type="Proteomes" id="UP000198651"/>
    </source>
</evidence>
<feature type="domain" description="GCVT N-terminal" evidence="9">
    <location>
        <begin position="12"/>
        <end position="266"/>
    </location>
</feature>
<comment type="catalytic activity">
    <reaction evidence="6 7">
        <text>N(6)-[(R)-S(8)-aminomethyldihydrolipoyl]-L-lysyl-[protein] + (6S)-5,6,7,8-tetrahydrofolate = N(6)-[(R)-dihydrolipoyl]-L-lysyl-[protein] + (6R)-5,10-methylene-5,6,7,8-tetrahydrofolate + NH4(+)</text>
        <dbReference type="Rhea" id="RHEA:16945"/>
        <dbReference type="Rhea" id="RHEA-COMP:10475"/>
        <dbReference type="Rhea" id="RHEA-COMP:10492"/>
        <dbReference type="ChEBI" id="CHEBI:15636"/>
        <dbReference type="ChEBI" id="CHEBI:28938"/>
        <dbReference type="ChEBI" id="CHEBI:57453"/>
        <dbReference type="ChEBI" id="CHEBI:83100"/>
        <dbReference type="ChEBI" id="CHEBI:83143"/>
        <dbReference type="EC" id="2.1.2.10"/>
    </reaction>
</comment>
<dbReference type="AlphaFoldDB" id="A0A0S4M0T7"/>
<comment type="similarity">
    <text evidence="1 7">Belongs to the GcvT family.</text>
</comment>
<dbReference type="PATRIC" id="fig|1561003.3.peg.14"/>
<dbReference type="InterPro" id="IPR029043">
    <property type="entry name" value="GcvT/YgfZ_C"/>
</dbReference>
<dbReference type="InterPro" id="IPR028896">
    <property type="entry name" value="GcvT/YgfZ/DmdA"/>
</dbReference>